<evidence type="ECO:0000313" key="1">
    <source>
        <dbReference type="EMBL" id="RWX01029.1"/>
    </source>
</evidence>
<dbReference type="AlphaFoldDB" id="A0A444HC42"/>
<protein>
    <submittedName>
        <fullName evidence="1">Winged helix DNA-binding domain-containing protein</fullName>
    </submittedName>
</protein>
<dbReference type="Proteomes" id="UP000287527">
    <property type="component" value="Unassembled WGS sequence"/>
</dbReference>
<proteinExistence type="predicted"/>
<gene>
    <name evidence="1" type="ORF">EPI11_08385</name>
</gene>
<sequence>MSPEEIRLRRQYNQKLLQSDFTTPEQVVSYMAGMQAQEYAMAKWAVALRMQETVESEVEKAFNDGRILRTHLLRSTWHFVTQEDIRWMLDITAPRVITTNAFMYRKCELDSALFNKCNTILEQLLRDNNYLSRDSIKTELANKGIEGDGLRISLIMMQAELEGLICSGPRQGNQFTYALIDERAPNAKRLSGEEALRELCLRYFKSRGPASLKDFTTWSSLTVKDAKDGLGMIAQDFEKTTIEGVEYYYLSDMPPMVKKQFDFLMPDYDEYGMGYKDRSVLLEQGSAGNKNQFDRVIIVNGMIAGSWKRTLKKNSVLLDLQLFKPHKATDRLIVSAIEKYSKFLGRKVELV</sequence>
<reference evidence="1 2" key="1">
    <citation type="submission" date="2019-01" db="EMBL/GenBank/DDBJ databases">
        <title>Flavobacterium sp. nov.,isolated from freshwater.</title>
        <authorList>
            <person name="Zhang R."/>
            <person name="Du Z.-J."/>
        </authorList>
    </citation>
    <scope>NUCLEOTIDE SEQUENCE [LARGE SCALE GENOMIC DNA]</scope>
    <source>
        <strain evidence="1 2">1E403</strain>
    </source>
</reference>
<dbReference type="InterPro" id="IPR009351">
    <property type="entry name" value="AlkZ-like"/>
</dbReference>
<accession>A0A444HC42</accession>
<dbReference type="RefSeq" id="WP_128389508.1">
    <property type="nucleotide sequence ID" value="NZ_SBII01000004.1"/>
</dbReference>
<dbReference type="EMBL" id="SBII01000004">
    <property type="protein sequence ID" value="RWX01029.1"/>
    <property type="molecule type" value="Genomic_DNA"/>
</dbReference>
<dbReference type="PANTHER" id="PTHR38479">
    <property type="entry name" value="LMO0824 PROTEIN"/>
    <property type="match status" value="1"/>
</dbReference>
<dbReference type="Pfam" id="PF06224">
    <property type="entry name" value="AlkZ-like"/>
    <property type="match status" value="1"/>
</dbReference>
<dbReference type="PANTHER" id="PTHR38479:SF2">
    <property type="entry name" value="WINGED HELIX DNA-BINDING DOMAIN-CONTAINING PROTEIN"/>
    <property type="match status" value="1"/>
</dbReference>
<name>A0A444HC42_9FLAO</name>
<comment type="caution">
    <text evidence="1">The sequence shown here is derived from an EMBL/GenBank/DDBJ whole genome shotgun (WGS) entry which is preliminary data.</text>
</comment>
<dbReference type="GO" id="GO:0003677">
    <property type="term" value="F:DNA binding"/>
    <property type="evidence" value="ECO:0007669"/>
    <property type="project" value="UniProtKB-KW"/>
</dbReference>
<keyword evidence="2" id="KW-1185">Reference proteome</keyword>
<dbReference type="OrthoDB" id="2210247at2"/>
<keyword evidence="1" id="KW-0238">DNA-binding</keyword>
<evidence type="ECO:0000313" key="2">
    <source>
        <dbReference type="Proteomes" id="UP000287527"/>
    </source>
</evidence>
<organism evidence="1 2">
    <name type="scientific">Flavobacterium cerinum</name>
    <dbReference type="NCBI Taxonomy" id="2502784"/>
    <lineage>
        <taxon>Bacteria</taxon>
        <taxon>Pseudomonadati</taxon>
        <taxon>Bacteroidota</taxon>
        <taxon>Flavobacteriia</taxon>
        <taxon>Flavobacteriales</taxon>
        <taxon>Flavobacteriaceae</taxon>
        <taxon>Flavobacterium</taxon>
    </lineage>
</organism>